<accession>A0A450VBZ2</accession>
<evidence type="ECO:0000256" key="1">
    <source>
        <dbReference type="ARBA" id="ARBA00004370"/>
    </source>
</evidence>
<dbReference type="EMBL" id="CAADFG010000120">
    <property type="protein sequence ID" value="VFJ97399.1"/>
    <property type="molecule type" value="Genomic_DNA"/>
</dbReference>
<evidence type="ECO:0000256" key="7">
    <source>
        <dbReference type="ARBA" id="ARBA00023310"/>
    </source>
</evidence>
<dbReference type="NCBIfam" id="NF004402">
    <property type="entry name" value="PRK05758.2-2"/>
    <property type="match status" value="1"/>
</dbReference>
<evidence type="ECO:0000313" key="11">
    <source>
        <dbReference type="EMBL" id="VFK02309.1"/>
    </source>
</evidence>
<name>A0A450VBZ2_9GAMM</name>
<dbReference type="PANTHER" id="PTHR11910">
    <property type="entry name" value="ATP SYNTHASE DELTA CHAIN"/>
    <property type="match status" value="1"/>
</dbReference>
<dbReference type="Pfam" id="PF00213">
    <property type="entry name" value="OSCP"/>
    <property type="match status" value="1"/>
</dbReference>
<dbReference type="PRINTS" id="PR00125">
    <property type="entry name" value="ATPASEDELTA"/>
</dbReference>
<organism evidence="11">
    <name type="scientific">Candidatus Kentrum eta</name>
    <dbReference type="NCBI Taxonomy" id="2126337"/>
    <lineage>
        <taxon>Bacteria</taxon>
        <taxon>Pseudomonadati</taxon>
        <taxon>Pseudomonadota</taxon>
        <taxon>Gammaproteobacteria</taxon>
        <taxon>Candidatus Kentrum</taxon>
    </lineage>
</organism>
<reference evidence="11" key="1">
    <citation type="submission" date="2019-02" db="EMBL/GenBank/DDBJ databases">
        <authorList>
            <person name="Gruber-Vodicka R. H."/>
            <person name="Seah K. B. B."/>
        </authorList>
    </citation>
    <scope>NUCLEOTIDE SEQUENCE</scope>
    <source>
        <strain evidence="11">BECK_SA2B12</strain>
        <strain evidence="9">BECK_SA2B15</strain>
        <strain evidence="10">BECK_SA2B20</strain>
    </source>
</reference>
<dbReference type="InterPro" id="IPR026015">
    <property type="entry name" value="ATP_synth_OSCP/delta_N_sf"/>
</dbReference>
<evidence type="ECO:0000256" key="8">
    <source>
        <dbReference type="HAMAP-Rule" id="MF_01416"/>
    </source>
</evidence>
<comment type="function">
    <text evidence="8">F(1)F(0) ATP synthase produces ATP from ADP in the presence of a proton or sodium gradient. F-type ATPases consist of two structural domains, F(1) containing the extramembraneous catalytic core and F(0) containing the membrane proton channel, linked together by a central stalk and a peripheral stalk. During catalysis, ATP synthesis in the catalytic domain of F(1) is coupled via a rotary mechanism of the central stalk subunits to proton translocation.</text>
</comment>
<evidence type="ECO:0000256" key="2">
    <source>
        <dbReference type="ARBA" id="ARBA00022448"/>
    </source>
</evidence>
<comment type="function">
    <text evidence="8">This protein is part of the stalk that links CF(0) to CF(1). It either transmits conformational changes from CF(0) to CF(1) or is implicated in proton conduction.</text>
</comment>
<keyword evidence="2 8" id="KW-0813">Transport</keyword>
<keyword evidence="6 8" id="KW-0139">CF(1)</keyword>
<protein>
    <recommendedName>
        <fullName evidence="8">ATP synthase subunit delta</fullName>
    </recommendedName>
    <alternativeName>
        <fullName evidence="8">ATP synthase F(1) sector subunit delta</fullName>
    </alternativeName>
    <alternativeName>
        <fullName evidence="8">F-type ATPase subunit delta</fullName>
        <shortName evidence="8">F-ATPase subunit delta</shortName>
    </alternativeName>
</protein>
<comment type="subcellular location">
    <subcellularLocation>
        <location evidence="8">Cell membrane</location>
        <topology evidence="8">Peripheral membrane protein</topology>
    </subcellularLocation>
    <subcellularLocation>
        <location evidence="1">Membrane</location>
    </subcellularLocation>
</comment>
<evidence type="ECO:0000256" key="6">
    <source>
        <dbReference type="ARBA" id="ARBA00023196"/>
    </source>
</evidence>
<proteinExistence type="inferred from homology"/>
<dbReference type="GO" id="GO:0045259">
    <property type="term" value="C:proton-transporting ATP synthase complex"/>
    <property type="evidence" value="ECO:0007669"/>
    <property type="project" value="UniProtKB-KW"/>
</dbReference>
<sequence>MAEKNTLARPYAIAAFKQAQEEGKLDKWLDMLRTLAAVAANPDVAKIIKDSRVSKSNLTALLLDISKESLSKTGENFVHVLVYADRMGIVREILQLFEKEVDKFKKRSRVEVTSAYPLTPAYQQDIKTAMIKRLGREAEISVTVDKSLIGGAVIQAGDVVIDMSLRGRLAQLSLDLD</sequence>
<dbReference type="GO" id="GO:0046933">
    <property type="term" value="F:proton-transporting ATP synthase activity, rotational mechanism"/>
    <property type="evidence" value="ECO:0007669"/>
    <property type="project" value="UniProtKB-UniRule"/>
</dbReference>
<keyword evidence="3 8" id="KW-0375">Hydrogen ion transport</keyword>
<keyword evidence="4 8" id="KW-0406">Ion transport</keyword>
<keyword evidence="7 8" id="KW-0066">ATP synthesis</keyword>
<dbReference type="Gene3D" id="1.10.520.20">
    <property type="entry name" value="N-terminal domain of the delta subunit of the F1F0-ATP synthase"/>
    <property type="match status" value="1"/>
</dbReference>
<evidence type="ECO:0000313" key="10">
    <source>
        <dbReference type="EMBL" id="VFJ98126.1"/>
    </source>
</evidence>
<dbReference type="EMBL" id="CAADFI010000126">
    <property type="protein sequence ID" value="VFJ98126.1"/>
    <property type="molecule type" value="Genomic_DNA"/>
</dbReference>
<dbReference type="GO" id="GO:0005886">
    <property type="term" value="C:plasma membrane"/>
    <property type="evidence" value="ECO:0007669"/>
    <property type="project" value="UniProtKB-SubCell"/>
</dbReference>
<evidence type="ECO:0000256" key="4">
    <source>
        <dbReference type="ARBA" id="ARBA00023065"/>
    </source>
</evidence>
<evidence type="ECO:0000313" key="9">
    <source>
        <dbReference type="EMBL" id="VFJ97399.1"/>
    </source>
</evidence>
<dbReference type="EMBL" id="CAADFJ010000087">
    <property type="protein sequence ID" value="VFK02309.1"/>
    <property type="molecule type" value="Genomic_DNA"/>
</dbReference>
<dbReference type="AlphaFoldDB" id="A0A450VBZ2"/>
<dbReference type="NCBIfam" id="TIGR01145">
    <property type="entry name" value="ATP_synt_delta"/>
    <property type="match status" value="1"/>
</dbReference>
<evidence type="ECO:0000256" key="3">
    <source>
        <dbReference type="ARBA" id="ARBA00022781"/>
    </source>
</evidence>
<dbReference type="HAMAP" id="MF_01416">
    <property type="entry name" value="ATP_synth_delta_bact"/>
    <property type="match status" value="1"/>
</dbReference>
<dbReference type="InterPro" id="IPR000711">
    <property type="entry name" value="ATPase_OSCP/dsu"/>
</dbReference>
<gene>
    <name evidence="8" type="primary">atpH</name>
    <name evidence="9" type="ORF">BECKH772A_GA0070896_101203</name>
    <name evidence="10" type="ORF">BECKH772B_GA0070898_101263</name>
    <name evidence="11" type="ORF">BECKH772C_GA0070978_100876</name>
</gene>
<dbReference type="SUPFAM" id="SSF47928">
    <property type="entry name" value="N-terminal domain of the delta subunit of the F1F0-ATP synthase"/>
    <property type="match status" value="1"/>
</dbReference>
<comment type="similarity">
    <text evidence="8">Belongs to the ATPase delta chain family.</text>
</comment>
<evidence type="ECO:0000256" key="5">
    <source>
        <dbReference type="ARBA" id="ARBA00023136"/>
    </source>
</evidence>
<keyword evidence="5 8" id="KW-0472">Membrane</keyword>
<keyword evidence="8" id="KW-1003">Cell membrane</keyword>